<dbReference type="Proteomes" id="UP000310506">
    <property type="component" value="Unassembled WGS sequence"/>
</dbReference>
<evidence type="ECO:0000256" key="4">
    <source>
        <dbReference type="ARBA" id="ARBA00023315"/>
    </source>
</evidence>
<protein>
    <recommendedName>
        <fullName evidence="5">Acetyltransferase</fullName>
        <ecNumber evidence="5">2.3.1.-</ecNumber>
    </recommendedName>
</protein>
<dbReference type="InterPro" id="IPR024688">
    <property type="entry name" value="Mac_dom"/>
</dbReference>
<feature type="domain" description="Maltose/galactoside acetyltransferase" evidence="6">
    <location>
        <begin position="6"/>
        <end position="60"/>
    </location>
</feature>
<comment type="caution">
    <text evidence="7">The sequence shown here is derived from an EMBL/GenBank/DDBJ whole genome shotgun (WGS) entry which is preliminary data.</text>
</comment>
<dbReference type="PANTHER" id="PTHR43017:SF1">
    <property type="entry name" value="ACETYLTRANSFERASE YJL218W-RELATED"/>
    <property type="match status" value="1"/>
</dbReference>
<dbReference type="Pfam" id="PF12464">
    <property type="entry name" value="Mac"/>
    <property type="match status" value="1"/>
</dbReference>
<dbReference type="SUPFAM" id="SSF51161">
    <property type="entry name" value="Trimeric LpxA-like enzymes"/>
    <property type="match status" value="1"/>
</dbReference>
<name>A0A4S3B0P0_9ENTE</name>
<dbReference type="FunFam" id="2.160.10.10:FF:000025">
    <property type="entry name" value="Hexapeptide-repeat containing-acetyltransferase"/>
    <property type="match status" value="1"/>
</dbReference>
<keyword evidence="4 5" id="KW-0012">Acyltransferase</keyword>
<dbReference type="PANTHER" id="PTHR43017">
    <property type="entry name" value="GALACTOSIDE O-ACETYLTRANSFERASE"/>
    <property type="match status" value="1"/>
</dbReference>
<dbReference type="EC" id="2.3.1.-" evidence="5"/>
<dbReference type="Pfam" id="PF00132">
    <property type="entry name" value="Hexapep"/>
    <property type="match status" value="1"/>
</dbReference>
<evidence type="ECO:0000256" key="2">
    <source>
        <dbReference type="ARBA" id="ARBA00022679"/>
    </source>
</evidence>
<dbReference type="SMART" id="SM01266">
    <property type="entry name" value="Mac"/>
    <property type="match status" value="1"/>
</dbReference>
<dbReference type="InterPro" id="IPR011004">
    <property type="entry name" value="Trimer_LpxA-like_sf"/>
</dbReference>
<proteinExistence type="inferred from homology"/>
<dbReference type="EMBL" id="SDGV01000019">
    <property type="protein sequence ID" value="THB60644.1"/>
    <property type="molecule type" value="Genomic_DNA"/>
</dbReference>
<evidence type="ECO:0000313" key="8">
    <source>
        <dbReference type="Proteomes" id="UP000310506"/>
    </source>
</evidence>
<accession>A0A4S3B0P0</accession>
<evidence type="ECO:0000259" key="6">
    <source>
        <dbReference type="SMART" id="SM01266"/>
    </source>
</evidence>
<dbReference type="InterPro" id="IPR001451">
    <property type="entry name" value="Hexapep"/>
</dbReference>
<evidence type="ECO:0000256" key="5">
    <source>
        <dbReference type="RuleBase" id="RU367021"/>
    </source>
</evidence>
<dbReference type="Gene3D" id="2.160.10.10">
    <property type="entry name" value="Hexapeptide repeat proteins"/>
    <property type="match status" value="1"/>
</dbReference>
<keyword evidence="2 5" id="KW-0808">Transferase</keyword>
<gene>
    <name evidence="7" type="ORF">ESZ54_09260</name>
</gene>
<dbReference type="AlphaFoldDB" id="A0A4S3B0P0"/>
<dbReference type="CDD" id="cd03357">
    <property type="entry name" value="LbH_MAT_GAT"/>
    <property type="match status" value="1"/>
</dbReference>
<organism evidence="7 8">
    <name type="scientific">Vagococcus silagei</name>
    <dbReference type="NCBI Taxonomy" id="2508885"/>
    <lineage>
        <taxon>Bacteria</taxon>
        <taxon>Bacillati</taxon>
        <taxon>Bacillota</taxon>
        <taxon>Bacilli</taxon>
        <taxon>Lactobacillales</taxon>
        <taxon>Enterococcaceae</taxon>
        <taxon>Vagococcus</taxon>
    </lineage>
</organism>
<evidence type="ECO:0000313" key="7">
    <source>
        <dbReference type="EMBL" id="THB60644.1"/>
    </source>
</evidence>
<reference evidence="7 8" key="1">
    <citation type="submission" date="2019-01" db="EMBL/GenBank/DDBJ databases">
        <title>Vagococcus silagei sp. nov. isolated from brewer's grain.</title>
        <authorList>
            <person name="Guu J.-R."/>
        </authorList>
    </citation>
    <scope>NUCLEOTIDE SEQUENCE [LARGE SCALE GENOMIC DNA]</scope>
    <source>
        <strain evidence="7 8">2B-2</strain>
    </source>
</reference>
<evidence type="ECO:0000256" key="3">
    <source>
        <dbReference type="ARBA" id="ARBA00022737"/>
    </source>
</evidence>
<dbReference type="RefSeq" id="WP_136137401.1">
    <property type="nucleotide sequence ID" value="NZ_SDGV01000019.1"/>
</dbReference>
<dbReference type="OrthoDB" id="9812571at2"/>
<dbReference type="GO" id="GO:0008870">
    <property type="term" value="F:galactoside O-acetyltransferase activity"/>
    <property type="evidence" value="ECO:0007669"/>
    <property type="project" value="TreeGrafter"/>
</dbReference>
<keyword evidence="3" id="KW-0677">Repeat</keyword>
<comment type="similarity">
    <text evidence="1 5">Belongs to the transferase hexapeptide repeat family.</text>
</comment>
<dbReference type="InterPro" id="IPR039369">
    <property type="entry name" value="LacA-like"/>
</dbReference>
<sequence>MKETEYERMITGKLYLASKIEAAKSYTTGQMLTQKINQTPLNQPEEVIALEKQLFGSTGESLFVQPPVFVDYGFNTHVGENFYANGNCHFLDVAEIFIGNNVMLGPRVTLVTAGHPIDAGVRRRGLEFGYKIRIEDDVWMGANVTVNPGVTVGARSIIGSGAVVTKDIPSDVIAVGNPARVLRKITDADREYWEKAEEQYFIETSQKE</sequence>
<evidence type="ECO:0000256" key="1">
    <source>
        <dbReference type="ARBA" id="ARBA00007274"/>
    </source>
</evidence>
<keyword evidence="8" id="KW-1185">Reference proteome</keyword>